<dbReference type="GO" id="GO:0008812">
    <property type="term" value="F:choline dehydrogenase activity"/>
    <property type="evidence" value="ECO:0007669"/>
    <property type="project" value="TreeGrafter"/>
</dbReference>
<protein>
    <submittedName>
        <fullName evidence="8">Choline dehydrogenase</fullName>
    </submittedName>
</protein>
<comment type="similarity">
    <text evidence="2">Belongs to the GMC oxidoreductase family.</text>
</comment>
<dbReference type="Proteomes" id="UP000249229">
    <property type="component" value="Unassembled WGS sequence"/>
</dbReference>
<dbReference type="Pfam" id="PF05199">
    <property type="entry name" value="GMC_oxred_C"/>
    <property type="match status" value="1"/>
</dbReference>
<comment type="caution">
    <text evidence="8">The sequence shown here is derived from an EMBL/GenBank/DDBJ whole genome shotgun (WGS) entry which is preliminary data.</text>
</comment>
<sequence>MRLTAEAPLFDFIVVGAGSAGAVLANRLSANGEHRVLLIEAGGEMRGMKYEMPVAWFAAAMDPANGWGYRSEPEPALDGRTIDAARGRVMGGSSSINGMMYIRGNRLDYDRWNVPGWRYADVLPYFRRAEAHAGGASTYHGGDGPMAVTPIARNPALYPRFLAAARELGYDETDDFNGVRQDGFNLPDFTIRRGRRAGTASAYLAPARKRPNLTVESHALARRIVVEDGRAVAVEFQRDGATHRARARREVIVSAGTFNSAQLLLLSGIGPGAELAANGIAVTIDAPQVGRNLQEHVIISCGYRASRPVTFENVLRMDRMLAAAIRWRVFGSGPLGGMPMAIQGFVRSREGLDRPDLQMFVTEASMTSQPWFPGLKAGAGHQFTGSAALLHPESRGSVTLRSADAADPPRLRFNLLAEAADRATARDAVRLIRGLFATTAVRDVVAEETLPGAAIQGAAAIDAYLRESVMGGAHPVGTCAMGTDAGSVVDAELRVRGVLGLRVADCSVIPTILSGNTNAAAIMIGEKAADLVLARAPLAPAHLPAA</sequence>
<comment type="cofactor">
    <cofactor evidence="1 5">
        <name>FAD</name>
        <dbReference type="ChEBI" id="CHEBI:57692"/>
    </cofactor>
</comment>
<dbReference type="InterPro" id="IPR012132">
    <property type="entry name" value="GMC_OxRdtase"/>
</dbReference>
<accession>A0A2W5QP93</accession>
<keyword evidence="4 5" id="KW-0274">FAD</keyword>
<dbReference type="SUPFAM" id="SSF54373">
    <property type="entry name" value="FAD-linked reductases, C-terminal domain"/>
    <property type="match status" value="1"/>
</dbReference>
<dbReference type="Pfam" id="PF00732">
    <property type="entry name" value="GMC_oxred_N"/>
    <property type="match status" value="1"/>
</dbReference>
<dbReference type="GO" id="GO:0019285">
    <property type="term" value="P:glycine betaine biosynthetic process from choline"/>
    <property type="evidence" value="ECO:0007669"/>
    <property type="project" value="TreeGrafter"/>
</dbReference>
<dbReference type="InterPro" id="IPR007867">
    <property type="entry name" value="GMC_OxRtase_C"/>
</dbReference>
<feature type="domain" description="Glucose-methanol-choline oxidoreductase C-terminal" evidence="7">
    <location>
        <begin position="392"/>
        <end position="525"/>
    </location>
</feature>
<evidence type="ECO:0000259" key="7">
    <source>
        <dbReference type="Pfam" id="PF05199"/>
    </source>
</evidence>
<organism evidence="8 9">
    <name type="scientific">Sphingomonas taxi</name>
    <dbReference type="NCBI Taxonomy" id="1549858"/>
    <lineage>
        <taxon>Bacteria</taxon>
        <taxon>Pseudomonadati</taxon>
        <taxon>Pseudomonadota</taxon>
        <taxon>Alphaproteobacteria</taxon>
        <taxon>Sphingomonadales</taxon>
        <taxon>Sphingomonadaceae</taxon>
        <taxon>Sphingomonas</taxon>
    </lineage>
</organism>
<feature type="domain" description="Glucose-methanol-choline oxidoreductase N-terminal" evidence="6">
    <location>
        <begin position="10"/>
        <end position="297"/>
    </location>
</feature>
<evidence type="ECO:0000313" key="9">
    <source>
        <dbReference type="Proteomes" id="UP000249229"/>
    </source>
</evidence>
<evidence type="ECO:0000313" key="8">
    <source>
        <dbReference type="EMBL" id="PZQ59677.1"/>
    </source>
</evidence>
<feature type="binding site" evidence="5">
    <location>
        <position position="89"/>
    </location>
    <ligand>
        <name>FAD</name>
        <dbReference type="ChEBI" id="CHEBI:57692"/>
    </ligand>
</feature>
<dbReference type="AlphaFoldDB" id="A0A2W5QP93"/>
<reference evidence="8 9" key="1">
    <citation type="submission" date="2017-08" db="EMBL/GenBank/DDBJ databases">
        <title>Infants hospitalized years apart are colonized by the same room-sourced microbial strains.</title>
        <authorList>
            <person name="Brooks B."/>
            <person name="Olm M.R."/>
            <person name="Firek B.A."/>
            <person name="Baker R."/>
            <person name="Thomas B.C."/>
            <person name="Morowitz M.J."/>
            <person name="Banfield J.F."/>
        </authorList>
    </citation>
    <scope>NUCLEOTIDE SEQUENCE [LARGE SCALE GENOMIC DNA]</scope>
    <source>
        <strain evidence="8">S2_005_001_R1_22</strain>
    </source>
</reference>
<dbReference type="Gene3D" id="3.50.50.60">
    <property type="entry name" value="FAD/NAD(P)-binding domain"/>
    <property type="match status" value="1"/>
</dbReference>
<dbReference type="PANTHER" id="PTHR11552:SF147">
    <property type="entry name" value="CHOLINE DEHYDROGENASE, MITOCHONDRIAL"/>
    <property type="match status" value="1"/>
</dbReference>
<proteinExistence type="inferred from homology"/>
<dbReference type="PANTHER" id="PTHR11552">
    <property type="entry name" value="GLUCOSE-METHANOL-CHOLINE GMC OXIDOREDUCTASE"/>
    <property type="match status" value="1"/>
</dbReference>
<evidence type="ECO:0000256" key="1">
    <source>
        <dbReference type="ARBA" id="ARBA00001974"/>
    </source>
</evidence>
<keyword evidence="3" id="KW-0285">Flavoprotein</keyword>
<evidence type="ECO:0000256" key="2">
    <source>
        <dbReference type="ARBA" id="ARBA00010790"/>
    </source>
</evidence>
<dbReference type="PIRSF" id="PIRSF000137">
    <property type="entry name" value="Alcohol_oxidase"/>
    <property type="match status" value="1"/>
</dbReference>
<dbReference type="InterPro" id="IPR000172">
    <property type="entry name" value="GMC_OxRdtase_N"/>
</dbReference>
<dbReference type="GO" id="GO:0050660">
    <property type="term" value="F:flavin adenine dinucleotide binding"/>
    <property type="evidence" value="ECO:0007669"/>
    <property type="project" value="InterPro"/>
</dbReference>
<name>A0A2W5QP93_9SPHN</name>
<dbReference type="SUPFAM" id="SSF51905">
    <property type="entry name" value="FAD/NAD(P)-binding domain"/>
    <property type="match status" value="1"/>
</dbReference>
<gene>
    <name evidence="8" type="ORF">DI544_11165</name>
</gene>
<evidence type="ECO:0000259" key="6">
    <source>
        <dbReference type="Pfam" id="PF00732"/>
    </source>
</evidence>
<evidence type="ECO:0000256" key="5">
    <source>
        <dbReference type="PIRSR" id="PIRSR000137-2"/>
    </source>
</evidence>
<evidence type="ECO:0000256" key="4">
    <source>
        <dbReference type="ARBA" id="ARBA00022827"/>
    </source>
</evidence>
<dbReference type="EMBL" id="QFQI01000008">
    <property type="protein sequence ID" value="PZQ59677.1"/>
    <property type="molecule type" value="Genomic_DNA"/>
</dbReference>
<dbReference type="Gene3D" id="3.30.560.10">
    <property type="entry name" value="Glucose Oxidase, domain 3"/>
    <property type="match status" value="1"/>
</dbReference>
<dbReference type="InterPro" id="IPR036188">
    <property type="entry name" value="FAD/NAD-bd_sf"/>
</dbReference>
<dbReference type="GO" id="GO:0016020">
    <property type="term" value="C:membrane"/>
    <property type="evidence" value="ECO:0007669"/>
    <property type="project" value="TreeGrafter"/>
</dbReference>
<evidence type="ECO:0000256" key="3">
    <source>
        <dbReference type="ARBA" id="ARBA00022630"/>
    </source>
</evidence>